<feature type="domain" description="GmrSD restriction endonucleases C-terminal" evidence="1">
    <location>
        <begin position="275"/>
        <end position="327"/>
    </location>
</feature>
<gene>
    <name evidence="2" type="ORF">RGC63_07985</name>
</gene>
<evidence type="ECO:0000259" key="1">
    <source>
        <dbReference type="Pfam" id="PF07510"/>
    </source>
</evidence>
<protein>
    <submittedName>
        <fullName evidence="2">DUF1524 domain-containing protein</fullName>
    </submittedName>
</protein>
<feature type="non-terminal residue" evidence="2">
    <location>
        <position position="1"/>
    </location>
</feature>
<evidence type="ECO:0000313" key="3">
    <source>
        <dbReference type="Proteomes" id="UP001294612"/>
    </source>
</evidence>
<dbReference type="PANTHER" id="PTHR35149">
    <property type="entry name" value="SLL5132 PROTEIN"/>
    <property type="match status" value="1"/>
</dbReference>
<dbReference type="Proteomes" id="UP001294612">
    <property type="component" value="Unassembled WGS sequence"/>
</dbReference>
<dbReference type="InterPro" id="IPR011089">
    <property type="entry name" value="GmrSD_C"/>
</dbReference>
<proteinExistence type="predicted"/>
<comment type="caution">
    <text evidence="2">The sequence shown here is derived from an EMBL/GenBank/DDBJ whole genome shotgun (WGS) entry which is preliminary data.</text>
</comment>
<name>A0AAW9KX15_HELPX</name>
<dbReference type="Pfam" id="PF07510">
    <property type="entry name" value="GmrSD_C"/>
    <property type="match status" value="1"/>
</dbReference>
<feature type="non-terminal residue" evidence="2">
    <location>
        <position position="329"/>
    </location>
</feature>
<organism evidence="2 3">
    <name type="scientific">Helicobacter pylori</name>
    <name type="common">Campylobacter pylori</name>
    <dbReference type="NCBI Taxonomy" id="210"/>
    <lineage>
        <taxon>Bacteria</taxon>
        <taxon>Pseudomonadati</taxon>
        <taxon>Campylobacterota</taxon>
        <taxon>Epsilonproteobacteria</taxon>
        <taxon>Campylobacterales</taxon>
        <taxon>Helicobacteraceae</taxon>
        <taxon>Helicobacter</taxon>
    </lineage>
</organism>
<accession>A0AAW9KX15</accession>
<dbReference type="RefSeq" id="WP_322538187.1">
    <property type="nucleotide sequence ID" value="NZ_JAXMRN010000071.1"/>
</dbReference>
<reference evidence="2" key="1">
    <citation type="submission" date="2023-10" db="EMBL/GenBank/DDBJ databases">
        <title>First insite into the whole-genome sequence variations in clarithromycin resistant Helicobacter pylori clinical isolates in Russia.</title>
        <authorList>
            <person name="Starkova D.A."/>
            <person name="Svarval A.V."/>
            <person name="Polev D.E."/>
            <person name="Saitova A.T."/>
            <person name="Gladyshev N.S."/>
            <person name="Egorova S.A."/>
        </authorList>
    </citation>
    <scope>NUCLEOTIDE SEQUENCE</scope>
    <source>
        <strain evidence="2">HP290</strain>
    </source>
</reference>
<dbReference type="EMBL" id="JAXMRN010000071">
    <property type="protein sequence ID" value="MDZ7551607.1"/>
    <property type="molecule type" value="Genomic_DNA"/>
</dbReference>
<sequence>IKKMLFSVVGLNDNRIDPFSSFETINNRGKDLSTLELLKNRLHFVAHKICDEEDLENLQQEINDTYTRIYYDLRSFEDDHLEGFLKHFVAYYYGENSKFKERLLNTAFDAHKKYDDLYDEYEKINDLLLYLSYSSKVWYFLHTLDDEELRIEITPKMRGLLDKMRHLNALSDNAFLPLLLSLFTIQLVGKGANKQPYTAKELEDLLEYLERFGFLIYGVAGKNTAKNEWIELAFMAFKAYRYGEENTAIKDLPTLEKNFFKGEHSGLELLENNINFNNAKKWYEWNKVLNYLLYEYELYHNPETTLNFDGRIESIEHILPQKPDQGYSA</sequence>
<dbReference type="AlphaFoldDB" id="A0AAW9KX15"/>
<dbReference type="PANTHER" id="PTHR35149:SF1">
    <property type="entry name" value="DUF5655 DOMAIN-CONTAINING PROTEIN"/>
    <property type="match status" value="1"/>
</dbReference>
<evidence type="ECO:0000313" key="2">
    <source>
        <dbReference type="EMBL" id="MDZ7551607.1"/>
    </source>
</evidence>